<dbReference type="PANTHER" id="PTHR22890">
    <property type="entry name" value="MEDIATOR OF RNA POLYMERASE II TRANSCRIPTION SUBUNIT 11"/>
    <property type="match status" value="1"/>
</dbReference>
<dbReference type="GO" id="GO:0003712">
    <property type="term" value="F:transcription coregulator activity"/>
    <property type="evidence" value="ECO:0007669"/>
    <property type="project" value="InterPro"/>
</dbReference>
<dbReference type="GO" id="GO:0006357">
    <property type="term" value="P:regulation of transcription by RNA polymerase II"/>
    <property type="evidence" value="ECO:0007669"/>
    <property type="project" value="InterPro"/>
</dbReference>
<proteinExistence type="inferred from homology"/>
<evidence type="ECO:0000256" key="9">
    <source>
        <dbReference type="RuleBase" id="RU364147"/>
    </source>
</evidence>
<sequence length="137" mass="15057">MVTFDIRTPVRDYSSGNMASSSAVERLQALESIEKEIAAVLQNAGLAVQELCKDKPNERQLDRHTGQFLKSLQDVESGLSQEINYLTQVATGQPHEGSSYSAQKETQMALHRVEHAKKRLADLNSVCTQGSSQGPQL</sequence>
<dbReference type="GO" id="GO:0016592">
    <property type="term" value="C:mediator complex"/>
    <property type="evidence" value="ECO:0007669"/>
    <property type="project" value="InterPro"/>
</dbReference>
<organism evidence="10 11">
    <name type="scientific">Branchiostoma lanceolatum</name>
    <name type="common">Common lancelet</name>
    <name type="synonym">Amphioxus lanceolatum</name>
    <dbReference type="NCBI Taxonomy" id="7740"/>
    <lineage>
        <taxon>Eukaryota</taxon>
        <taxon>Metazoa</taxon>
        <taxon>Chordata</taxon>
        <taxon>Cephalochordata</taxon>
        <taxon>Leptocardii</taxon>
        <taxon>Amphioxiformes</taxon>
        <taxon>Branchiostomatidae</taxon>
        <taxon>Branchiostoma</taxon>
    </lineage>
</organism>
<accession>A0A8J9Z0P0</accession>
<evidence type="ECO:0000256" key="8">
    <source>
        <dbReference type="ARBA" id="ARBA00032011"/>
    </source>
</evidence>
<comment type="similarity">
    <text evidence="2 9">Belongs to the Mediator complex subunit 11 family.</text>
</comment>
<dbReference type="Pfam" id="PF10280">
    <property type="entry name" value="Med11"/>
    <property type="match status" value="1"/>
</dbReference>
<dbReference type="InterPro" id="IPR019404">
    <property type="entry name" value="Mediator_Med11"/>
</dbReference>
<comment type="subunit">
    <text evidence="9">Component of the Mediator complex.</text>
</comment>
<keyword evidence="6 9" id="KW-0804">Transcription</keyword>
<evidence type="ECO:0000313" key="11">
    <source>
        <dbReference type="Proteomes" id="UP000838412"/>
    </source>
</evidence>
<keyword evidence="7 9" id="KW-0539">Nucleus</keyword>
<dbReference type="Gene3D" id="1.10.287.3490">
    <property type="match status" value="1"/>
</dbReference>
<dbReference type="EMBL" id="OV696699">
    <property type="protein sequence ID" value="CAH1245040.1"/>
    <property type="molecule type" value="Genomic_DNA"/>
</dbReference>
<evidence type="ECO:0000256" key="6">
    <source>
        <dbReference type="ARBA" id="ARBA00023163"/>
    </source>
</evidence>
<keyword evidence="4 9" id="KW-0805">Transcription regulation</keyword>
<dbReference type="FunFam" id="1.10.287.3490:FF:000001">
    <property type="entry name" value="Mediator of RNA polymerase II transcription subunit 11"/>
    <property type="match status" value="1"/>
</dbReference>
<comment type="subcellular location">
    <subcellularLocation>
        <location evidence="1 9">Nucleus</location>
    </subcellularLocation>
</comment>
<evidence type="ECO:0000256" key="1">
    <source>
        <dbReference type="ARBA" id="ARBA00004123"/>
    </source>
</evidence>
<dbReference type="Proteomes" id="UP000838412">
    <property type="component" value="Chromosome 14"/>
</dbReference>
<evidence type="ECO:0000313" key="10">
    <source>
        <dbReference type="EMBL" id="CAH1245040.1"/>
    </source>
</evidence>
<gene>
    <name evidence="9 10" type="primary">MED11</name>
    <name evidence="10" type="ORF">BLAG_LOCUS7504</name>
</gene>
<comment type="function">
    <text evidence="9">Component of the Mediator complex, a coactivator involved in the regulated transcription of nearly all RNA polymerase II-dependent genes. Mediator functions as a bridge to convey information from gene-specific regulatory proteins to the basal RNA polymerase II transcription machinery. Mediator is recruited to promoters by direct interactions with regulatory proteins and serves as a scaffold for the assembly of a functional pre-initiation complex with RNA polymerase II and the general transcription factors.</text>
</comment>
<evidence type="ECO:0000256" key="7">
    <source>
        <dbReference type="ARBA" id="ARBA00023242"/>
    </source>
</evidence>
<dbReference type="AlphaFoldDB" id="A0A8J9Z0P0"/>
<keyword evidence="5 9" id="KW-0010">Activator</keyword>
<evidence type="ECO:0000256" key="5">
    <source>
        <dbReference type="ARBA" id="ARBA00023159"/>
    </source>
</evidence>
<reference evidence="10" key="1">
    <citation type="submission" date="2022-01" db="EMBL/GenBank/DDBJ databases">
        <authorList>
            <person name="Braso-Vives M."/>
        </authorList>
    </citation>
    <scope>NUCLEOTIDE SEQUENCE</scope>
</reference>
<protein>
    <recommendedName>
        <fullName evidence="3 9">Mediator of RNA polymerase II transcription subunit 11</fullName>
    </recommendedName>
    <alternativeName>
        <fullName evidence="8 9">Mediator complex subunit 11</fullName>
    </alternativeName>
</protein>
<evidence type="ECO:0000256" key="3">
    <source>
        <dbReference type="ARBA" id="ARBA00019621"/>
    </source>
</evidence>
<evidence type="ECO:0000256" key="2">
    <source>
        <dbReference type="ARBA" id="ARBA00008186"/>
    </source>
</evidence>
<dbReference type="OrthoDB" id="5418434at2759"/>
<name>A0A8J9Z0P0_BRALA</name>
<keyword evidence="11" id="KW-1185">Reference proteome</keyword>
<evidence type="ECO:0000256" key="4">
    <source>
        <dbReference type="ARBA" id="ARBA00023015"/>
    </source>
</evidence>